<evidence type="ECO:0000313" key="2">
    <source>
        <dbReference type="EMBL" id="MCK8491238.1"/>
    </source>
</evidence>
<proteinExistence type="predicted"/>
<evidence type="ECO:0000313" key="3">
    <source>
        <dbReference type="Proteomes" id="UP001202180"/>
    </source>
</evidence>
<organism evidence="2 3">
    <name type="scientific">Spirosoma liriopis</name>
    <dbReference type="NCBI Taxonomy" id="2937440"/>
    <lineage>
        <taxon>Bacteria</taxon>
        <taxon>Pseudomonadati</taxon>
        <taxon>Bacteroidota</taxon>
        <taxon>Cytophagia</taxon>
        <taxon>Cytophagales</taxon>
        <taxon>Cytophagaceae</taxon>
        <taxon>Spirosoma</taxon>
    </lineage>
</organism>
<gene>
    <name evidence="2" type="ORF">M0L20_05195</name>
</gene>
<protein>
    <submittedName>
        <fullName evidence="2">Type IX secretion system membrane protein PorP/SprF</fullName>
    </submittedName>
</protein>
<keyword evidence="1" id="KW-0732">Signal</keyword>
<sequence>MLRHFFLSSKKYQKALVMLMLLSVGSRPLLAQQDKMFSQYMFNMLALNPAYAGSRDVLSMSALYRNQWTGVEGAPQTATFTMDMPLNRERVGIGLQLYGDKFGPVQEAGGFASYAFRIKVGSRSTLALGLQAGAASYNVNLADVRTGPSGTQIDPAFASNITKLLPNFGTGIYLSNDRSYLSLSVPRLIKNKLSEYNVGNVISTQRRHAYLAAGFVVGLSPAIKLKPSLLVKYAEGAPLGFDGNLNIWFADRIAIGASIRRNQFSDWSNVGTDALVGMLEVQLTDQFRFGYAYDRTMNNFKDVAPSSHEIMLRYEFGFGKNRVLTPRYF</sequence>
<dbReference type="InterPro" id="IPR019861">
    <property type="entry name" value="PorP/SprF_Bacteroidetes"/>
</dbReference>
<evidence type="ECO:0000256" key="1">
    <source>
        <dbReference type="SAM" id="SignalP"/>
    </source>
</evidence>
<dbReference type="EMBL" id="JALPRF010000001">
    <property type="protein sequence ID" value="MCK8491238.1"/>
    <property type="molecule type" value="Genomic_DNA"/>
</dbReference>
<feature type="chain" id="PRO_5045955920" evidence="1">
    <location>
        <begin position="32"/>
        <end position="329"/>
    </location>
</feature>
<name>A0ABT0HGH1_9BACT</name>
<comment type="caution">
    <text evidence="2">The sequence shown here is derived from an EMBL/GenBank/DDBJ whole genome shotgun (WGS) entry which is preliminary data.</text>
</comment>
<dbReference type="NCBIfam" id="TIGR03519">
    <property type="entry name" value="T9SS_PorP_fam"/>
    <property type="match status" value="1"/>
</dbReference>
<feature type="signal peptide" evidence="1">
    <location>
        <begin position="1"/>
        <end position="31"/>
    </location>
</feature>
<accession>A0ABT0HGH1</accession>
<dbReference type="Proteomes" id="UP001202180">
    <property type="component" value="Unassembled WGS sequence"/>
</dbReference>
<dbReference type="Pfam" id="PF11751">
    <property type="entry name" value="PorP_SprF"/>
    <property type="match status" value="1"/>
</dbReference>
<keyword evidence="3" id="KW-1185">Reference proteome</keyword>
<reference evidence="2 3" key="1">
    <citation type="submission" date="2022-04" db="EMBL/GenBank/DDBJ databases">
        <title>Spirosoma sp. strain RP8 genome sequencing and assembly.</title>
        <authorList>
            <person name="Jung Y."/>
        </authorList>
    </citation>
    <scope>NUCLEOTIDE SEQUENCE [LARGE SCALE GENOMIC DNA]</scope>
    <source>
        <strain evidence="2 3">RP8</strain>
    </source>
</reference>